<dbReference type="OrthoDB" id="2479123at2759"/>
<accession>A0A397IQ62</accession>
<evidence type="ECO:0000313" key="1">
    <source>
        <dbReference type="EMBL" id="RHZ75113.1"/>
    </source>
</evidence>
<organism evidence="1 2">
    <name type="scientific">Diversispora epigaea</name>
    <dbReference type="NCBI Taxonomy" id="1348612"/>
    <lineage>
        <taxon>Eukaryota</taxon>
        <taxon>Fungi</taxon>
        <taxon>Fungi incertae sedis</taxon>
        <taxon>Mucoromycota</taxon>
        <taxon>Glomeromycotina</taxon>
        <taxon>Glomeromycetes</taxon>
        <taxon>Diversisporales</taxon>
        <taxon>Diversisporaceae</taxon>
        <taxon>Diversispora</taxon>
    </lineage>
</organism>
<keyword evidence="2" id="KW-1185">Reference proteome</keyword>
<evidence type="ECO:0000313" key="2">
    <source>
        <dbReference type="Proteomes" id="UP000266861"/>
    </source>
</evidence>
<gene>
    <name evidence="1" type="ORF">Glove_217g41</name>
</gene>
<reference evidence="1 2" key="1">
    <citation type="submission" date="2018-08" db="EMBL/GenBank/DDBJ databases">
        <title>Genome and evolution of the arbuscular mycorrhizal fungus Diversispora epigaea (formerly Glomus versiforme) and its bacterial endosymbionts.</title>
        <authorList>
            <person name="Sun X."/>
            <person name="Fei Z."/>
            <person name="Harrison M."/>
        </authorList>
    </citation>
    <scope>NUCLEOTIDE SEQUENCE [LARGE SCALE GENOMIC DNA]</scope>
    <source>
        <strain evidence="1 2">IT104</strain>
    </source>
</reference>
<sequence length="97" mass="11392">MEEWSDENFMSLKTTLQQCLPFICYFHISNSDVMYKIKPDQIRKFLINNYESYLILPDQPVESIILPPRLVLKQELPARVNELFSTITNEHVSVISS</sequence>
<dbReference type="AlphaFoldDB" id="A0A397IQ62"/>
<dbReference type="EMBL" id="PQFF01000202">
    <property type="protein sequence ID" value="RHZ75113.1"/>
    <property type="molecule type" value="Genomic_DNA"/>
</dbReference>
<name>A0A397IQ62_9GLOM</name>
<protein>
    <submittedName>
        <fullName evidence="1">Uncharacterized protein</fullName>
    </submittedName>
</protein>
<proteinExistence type="predicted"/>
<comment type="caution">
    <text evidence="1">The sequence shown here is derived from an EMBL/GenBank/DDBJ whole genome shotgun (WGS) entry which is preliminary data.</text>
</comment>
<dbReference type="Proteomes" id="UP000266861">
    <property type="component" value="Unassembled WGS sequence"/>
</dbReference>